<dbReference type="EMBL" id="CAJZBQ010000039">
    <property type="protein sequence ID" value="CAG9325658.1"/>
    <property type="molecule type" value="Genomic_DNA"/>
</dbReference>
<comment type="caution">
    <text evidence="1">The sequence shown here is derived from an EMBL/GenBank/DDBJ whole genome shotgun (WGS) entry which is preliminary data.</text>
</comment>
<evidence type="ECO:0000313" key="1">
    <source>
        <dbReference type="EMBL" id="CAG9325658.1"/>
    </source>
</evidence>
<dbReference type="AlphaFoldDB" id="A0AAU9JIY8"/>
<dbReference type="Proteomes" id="UP001162131">
    <property type="component" value="Unassembled WGS sequence"/>
</dbReference>
<organism evidence="1 2">
    <name type="scientific">Blepharisma stoltei</name>
    <dbReference type="NCBI Taxonomy" id="1481888"/>
    <lineage>
        <taxon>Eukaryota</taxon>
        <taxon>Sar</taxon>
        <taxon>Alveolata</taxon>
        <taxon>Ciliophora</taxon>
        <taxon>Postciliodesmatophora</taxon>
        <taxon>Heterotrichea</taxon>
        <taxon>Heterotrichida</taxon>
        <taxon>Blepharismidae</taxon>
        <taxon>Blepharisma</taxon>
    </lineage>
</organism>
<name>A0AAU9JIY8_9CILI</name>
<reference evidence="1" key="1">
    <citation type="submission" date="2021-09" db="EMBL/GenBank/DDBJ databases">
        <authorList>
            <consortium name="AG Swart"/>
            <person name="Singh M."/>
            <person name="Singh A."/>
            <person name="Seah K."/>
            <person name="Emmerich C."/>
        </authorList>
    </citation>
    <scope>NUCLEOTIDE SEQUENCE</scope>
    <source>
        <strain evidence="1">ATCC30299</strain>
    </source>
</reference>
<gene>
    <name evidence="1" type="ORF">BSTOLATCC_MIC39819</name>
</gene>
<protein>
    <submittedName>
        <fullName evidence="1">Uncharacterized protein</fullName>
    </submittedName>
</protein>
<sequence>MDFFPLKKAPISNENTDLNEKLLAELISWKADINQPIKIEGSIIKKDDSEEKNEKLHLNNIQKLSEDQNSQNQSQHHNKIYSTLATEAVEVLLSNDLNRSISQNLSQELNIEKMPKYPKTSKPMSDNRYAEVLKYFSNTHYIPERLADPNIPNQKRKIFEWKRSINKKL</sequence>
<proteinExistence type="predicted"/>
<keyword evidence="2" id="KW-1185">Reference proteome</keyword>
<evidence type="ECO:0000313" key="2">
    <source>
        <dbReference type="Proteomes" id="UP001162131"/>
    </source>
</evidence>
<accession>A0AAU9JIY8</accession>